<keyword evidence="2" id="KW-1185">Reference proteome</keyword>
<accession>A0ABN4RCG7</accession>
<dbReference type="EMBL" id="CP016534">
    <property type="protein sequence ID" value="ANU09397.1"/>
    <property type="molecule type" value="Genomic_DNA"/>
</dbReference>
<gene>
    <name evidence="1" type="ORF">BBH88_03270</name>
</gene>
<name>A0ABN4RCG7_9BACL</name>
<protein>
    <recommendedName>
        <fullName evidence="3">NERD domain-containing protein</fullName>
    </recommendedName>
</protein>
<proteinExistence type="predicted"/>
<sequence length="262" mass="30330">MLQSIIHGKLPSTVWNSEDVVTSSIIGGFQYLSDPLYMIQALCKSVDLDGNLLTFHKPIKRVQYKFWPSLKQCEPDVVLVLIDEDAGFHIVGVEAKYTSPKSSEEDETVDFEDRKTWQRDQLSRELEDLNDSDTSKKLSIDETDIVSRQLIYLTNDTIMPEEDMLLGVKHSKARNNNVYWLTWASFYEVACMEPKTEQDEIILSQIQEVCDRKNLTRFHGWGILPEILPFEGFYSSNAELMWPKEELAATSWEYNDKESSKR</sequence>
<dbReference type="RefSeq" id="WP_065536342.1">
    <property type="nucleotide sequence ID" value="NZ_CP016534.2"/>
</dbReference>
<evidence type="ECO:0000313" key="2">
    <source>
        <dbReference type="Proteomes" id="UP000092661"/>
    </source>
</evidence>
<dbReference type="Proteomes" id="UP000092661">
    <property type="component" value="Chromosome"/>
</dbReference>
<reference evidence="1" key="1">
    <citation type="submission" date="2016-10" db="EMBL/GenBank/DDBJ databases">
        <authorList>
            <person name="See-Too W.S."/>
        </authorList>
    </citation>
    <scope>NUCLEOTIDE SEQUENCE</scope>
    <source>
        <strain evidence="1">DSM 14505</strain>
    </source>
</reference>
<evidence type="ECO:0008006" key="3">
    <source>
        <dbReference type="Google" id="ProtNLM"/>
    </source>
</evidence>
<evidence type="ECO:0000313" key="1">
    <source>
        <dbReference type="EMBL" id="ANU09397.1"/>
    </source>
</evidence>
<organism evidence="1 2">
    <name type="scientific">Planococcus antarcticus DSM 14505</name>
    <dbReference type="NCBI Taxonomy" id="1185653"/>
    <lineage>
        <taxon>Bacteria</taxon>
        <taxon>Bacillati</taxon>
        <taxon>Bacillota</taxon>
        <taxon>Bacilli</taxon>
        <taxon>Bacillales</taxon>
        <taxon>Caryophanaceae</taxon>
        <taxon>Planococcus</taxon>
    </lineage>
</organism>